<evidence type="ECO:0000256" key="1">
    <source>
        <dbReference type="SAM" id="SignalP"/>
    </source>
</evidence>
<feature type="signal peptide" evidence="1">
    <location>
        <begin position="1"/>
        <end position="25"/>
    </location>
</feature>
<organism evidence="2 3">
    <name type="scientific">Pholiota conissans</name>
    <dbReference type="NCBI Taxonomy" id="109636"/>
    <lineage>
        <taxon>Eukaryota</taxon>
        <taxon>Fungi</taxon>
        <taxon>Dikarya</taxon>
        <taxon>Basidiomycota</taxon>
        <taxon>Agaricomycotina</taxon>
        <taxon>Agaricomycetes</taxon>
        <taxon>Agaricomycetidae</taxon>
        <taxon>Agaricales</taxon>
        <taxon>Agaricineae</taxon>
        <taxon>Strophariaceae</taxon>
        <taxon>Pholiota</taxon>
    </lineage>
</organism>
<evidence type="ECO:0000313" key="3">
    <source>
        <dbReference type="Proteomes" id="UP000807469"/>
    </source>
</evidence>
<dbReference type="Proteomes" id="UP000807469">
    <property type="component" value="Unassembled WGS sequence"/>
</dbReference>
<dbReference type="AlphaFoldDB" id="A0A9P5YKJ0"/>
<comment type="caution">
    <text evidence="2">The sequence shown here is derived from an EMBL/GenBank/DDBJ whole genome shotgun (WGS) entry which is preliminary data.</text>
</comment>
<proteinExistence type="predicted"/>
<reference evidence="2" key="1">
    <citation type="submission" date="2020-11" db="EMBL/GenBank/DDBJ databases">
        <authorList>
            <consortium name="DOE Joint Genome Institute"/>
            <person name="Ahrendt S."/>
            <person name="Riley R."/>
            <person name="Andreopoulos W."/>
            <person name="Labutti K."/>
            <person name="Pangilinan J."/>
            <person name="Ruiz-Duenas F.J."/>
            <person name="Barrasa J.M."/>
            <person name="Sanchez-Garcia M."/>
            <person name="Camarero S."/>
            <person name="Miyauchi S."/>
            <person name="Serrano A."/>
            <person name="Linde D."/>
            <person name="Babiker R."/>
            <person name="Drula E."/>
            <person name="Ayuso-Fernandez I."/>
            <person name="Pacheco R."/>
            <person name="Padilla G."/>
            <person name="Ferreira P."/>
            <person name="Barriuso J."/>
            <person name="Kellner H."/>
            <person name="Castanera R."/>
            <person name="Alfaro M."/>
            <person name="Ramirez L."/>
            <person name="Pisabarro A.G."/>
            <person name="Kuo A."/>
            <person name="Tritt A."/>
            <person name="Lipzen A."/>
            <person name="He G."/>
            <person name="Yan M."/>
            <person name="Ng V."/>
            <person name="Cullen D."/>
            <person name="Martin F."/>
            <person name="Rosso M.-N."/>
            <person name="Henrissat B."/>
            <person name="Hibbett D."/>
            <person name="Martinez A.T."/>
            <person name="Grigoriev I.V."/>
        </authorList>
    </citation>
    <scope>NUCLEOTIDE SEQUENCE</scope>
    <source>
        <strain evidence="2">CIRM-BRFM 674</strain>
    </source>
</reference>
<evidence type="ECO:0000313" key="2">
    <source>
        <dbReference type="EMBL" id="KAF9470456.1"/>
    </source>
</evidence>
<keyword evidence="1" id="KW-0732">Signal</keyword>
<gene>
    <name evidence="2" type="ORF">BDN70DRAFT_902093</name>
</gene>
<keyword evidence="3" id="KW-1185">Reference proteome</keyword>
<accession>A0A9P5YKJ0</accession>
<protein>
    <submittedName>
        <fullName evidence="2">Uncharacterized protein</fullName>
    </submittedName>
</protein>
<sequence>MSEGGKPALAHSLLLSLLARPLLLASLRPHTFPRRVVLAHAPSTVSANYPPRPYRPCRPSFVTGRRPPFVAGRRPPFVAGSRPPFVAGSNAVDHLSRIPSSSFSAVRIVIRRRCWVADFRPPVFVVGGDGCGVWRKNGAPHPLLEGREGFRVMEEKAGHIPQRRGAALGEEERAREGWWW</sequence>
<feature type="chain" id="PRO_5040450254" evidence="1">
    <location>
        <begin position="26"/>
        <end position="180"/>
    </location>
</feature>
<name>A0A9P5YKJ0_9AGAR</name>
<dbReference type="EMBL" id="MU155989">
    <property type="protein sequence ID" value="KAF9470456.1"/>
    <property type="molecule type" value="Genomic_DNA"/>
</dbReference>